<dbReference type="PANTHER" id="PTHR42850">
    <property type="entry name" value="METALLOPHOSPHOESTERASE"/>
    <property type="match status" value="1"/>
</dbReference>
<keyword evidence="4" id="KW-1185">Reference proteome</keyword>
<comment type="caution">
    <text evidence="3">The sequence shown here is derived from an EMBL/GenBank/DDBJ whole genome shotgun (WGS) entry which is preliminary data.</text>
</comment>
<dbReference type="RefSeq" id="WP_380081979.1">
    <property type="nucleotide sequence ID" value="NZ_JBHSWD010000001.1"/>
</dbReference>
<protein>
    <submittedName>
        <fullName evidence="3">Metallophosphoesterase family protein</fullName>
    </submittedName>
</protein>
<organism evidence="3 4">
    <name type="scientific">Deinococcus lacus</name>
    <dbReference type="NCBI Taxonomy" id="392561"/>
    <lineage>
        <taxon>Bacteria</taxon>
        <taxon>Thermotogati</taxon>
        <taxon>Deinococcota</taxon>
        <taxon>Deinococci</taxon>
        <taxon>Deinococcales</taxon>
        <taxon>Deinococcaceae</taxon>
        <taxon>Deinococcus</taxon>
    </lineage>
</organism>
<evidence type="ECO:0000256" key="1">
    <source>
        <dbReference type="ARBA" id="ARBA00008950"/>
    </source>
</evidence>
<sequence>MKLAFLSDIHANIHALLAAKRYLDMQGAEQVVVVGDLVGYGANPGAVIDFVQQQGWPAALGSSDMRVALSLAGERSRSGVSGQVLEWTKGMLLPEQLEFLRGLPTGGRLRTPVGRVRYFHGSPHDPEGRVNLMGSDDELRALLAEYPSKVTVVGGSHVPFVRRVDDSLLIDPGSVGLTLNHEPGADVVIVECVSGREPLVSMHKVEYDVTSAAFDVMAWDLPPVIAEVMRTGRME</sequence>
<dbReference type="InterPro" id="IPR029052">
    <property type="entry name" value="Metallo-depent_PP-like"/>
</dbReference>
<evidence type="ECO:0000313" key="3">
    <source>
        <dbReference type="EMBL" id="MFC6590971.1"/>
    </source>
</evidence>
<dbReference type="Pfam" id="PF12850">
    <property type="entry name" value="Metallophos_2"/>
    <property type="match status" value="1"/>
</dbReference>
<dbReference type="Gene3D" id="3.60.21.10">
    <property type="match status" value="1"/>
</dbReference>
<name>A0ABW1Y9I1_9DEIO</name>
<dbReference type="SUPFAM" id="SSF56300">
    <property type="entry name" value="Metallo-dependent phosphatases"/>
    <property type="match status" value="1"/>
</dbReference>
<dbReference type="InterPro" id="IPR050126">
    <property type="entry name" value="Ap4A_hydrolase"/>
</dbReference>
<gene>
    <name evidence="3" type="ORF">ACFP81_02275</name>
</gene>
<reference evidence="4" key="1">
    <citation type="journal article" date="2019" name="Int. J. Syst. Evol. Microbiol.">
        <title>The Global Catalogue of Microorganisms (GCM) 10K type strain sequencing project: providing services to taxonomists for standard genome sequencing and annotation.</title>
        <authorList>
            <consortium name="The Broad Institute Genomics Platform"/>
            <consortium name="The Broad Institute Genome Sequencing Center for Infectious Disease"/>
            <person name="Wu L."/>
            <person name="Ma J."/>
        </authorList>
    </citation>
    <scope>NUCLEOTIDE SEQUENCE [LARGE SCALE GENOMIC DNA]</scope>
    <source>
        <strain evidence="4">CGMCC 1.15772</strain>
    </source>
</reference>
<proteinExistence type="inferred from homology"/>
<dbReference type="InterPro" id="IPR011152">
    <property type="entry name" value="Pesterase_MJ0912"/>
</dbReference>
<feature type="domain" description="Calcineurin-like phosphoesterase" evidence="2">
    <location>
        <begin position="1"/>
        <end position="192"/>
    </location>
</feature>
<dbReference type="Proteomes" id="UP001596297">
    <property type="component" value="Unassembled WGS sequence"/>
</dbReference>
<dbReference type="PANTHER" id="PTHR42850:SF2">
    <property type="entry name" value="BLL5683 PROTEIN"/>
    <property type="match status" value="1"/>
</dbReference>
<dbReference type="InterPro" id="IPR024654">
    <property type="entry name" value="Calcineurin-like_PHP_lpxH"/>
</dbReference>
<comment type="similarity">
    <text evidence="1">Belongs to the metallophosphoesterase superfamily. YfcE family.</text>
</comment>
<evidence type="ECO:0000313" key="4">
    <source>
        <dbReference type="Proteomes" id="UP001596297"/>
    </source>
</evidence>
<accession>A0ABW1Y9I1</accession>
<dbReference type="PIRSF" id="PIRSF000883">
    <property type="entry name" value="Pesterase_MJ0912"/>
    <property type="match status" value="1"/>
</dbReference>
<evidence type="ECO:0000259" key="2">
    <source>
        <dbReference type="Pfam" id="PF12850"/>
    </source>
</evidence>
<dbReference type="EMBL" id="JBHSWD010000001">
    <property type="protein sequence ID" value="MFC6590971.1"/>
    <property type="molecule type" value="Genomic_DNA"/>
</dbReference>